<evidence type="ECO:0000256" key="1">
    <source>
        <dbReference type="ARBA" id="ARBA00022737"/>
    </source>
</evidence>
<dbReference type="PANTHER" id="PTHR43215">
    <property type="entry name" value="RADIAL SPOKE HEAD 1 HOMOLOG"/>
    <property type="match status" value="1"/>
</dbReference>
<dbReference type="Gene3D" id="2.20.110.10">
    <property type="entry name" value="Histone H3 K4-specific methyltransferase SET7/9 N-terminal domain"/>
    <property type="match status" value="1"/>
</dbReference>
<dbReference type="AlphaFoldDB" id="A0A392M6A9"/>
<accession>A0A392M6A9</accession>
<dbReference type="PANTHER" id="PTHR43215:SF13">
    <property type="entry name" value="PROTEIN TIC 100"/>
    <property type="match status" value="1"/>
</dbReference>
<feature type="non-terminal residue" evidence="2">
    <location>
        <position position="221"/>
    </location>
</feature>
<evidence type="ECO:0000313" key="3">
    <source>
        <dbReference type="Proteomes" id="UP000265520"/>
    </source>
</evidence>
<dbReference type="Proteomes" id="UP000265520">
    <property type="component" value="Unassembled WGS sequence"/>
</dbReference>
<organism evidence="2 3">
    <name type="scientific">Trifolium medium</name>
    <dbReference type="NCBI Taxonomy" id="97028"/>
    <lineage>
        <taxon>Eukaryota</taxon>
        <taxon>Viridiplantae</taxon>
        <taxon>Streptophyta</taxon>
        <taxon>Embryophyta</taxon>
        <taxon>Tracheophyta</taxon>
        <taxon>Spermatophyta</taxon>
        <taxon>Magnoliopsida</taxon>
        <taxon>eudicotyledons</taxon>
        <taxon>Gunneridae</taxon>
        <taxon>Pentapetalae</taxon>
        <taxon>rosids</taxon>
        <taxon>fabids</taxon>
        <taxon>Fabales</taxon>
        <taxon>Fabaceae</taxon>
        <taxon>Papilionoideae</taxon>
        <taxon>50 kb inversion clade</taxon>
        <taxon>NPAAA clade</taxon>
        <taxon>Hologalegina</taxon>
        <taxon>IRL clade</taxon>
        <taxon>Trifolieae</taxon>
        <taxon>Trifolium</taxon>
    </lineage>
</organism>
<reference evidence="2 3" key="1">
    <citation type="journal article" date="2018" name="Front. Plant Sci.">
        <title>Red Clover (Trifolium pratense) and Zigzag Clover (T. medium) - A Picture of Genomic Similarities and Differences.</title>
        <authorList>
            <person name="Dluhosova J."/>
            <person name="Istvanek J."/>
            <person name="Nedelnik J."/>
            <person name="Repkova J."/>
        </authorList>
    </citation>
    <scope>NUCLEOTIDE SEQUENCE [LARGE SCALE GENOMIC DNA]</scope>
    <source>
        <strain evidence="3">cv. 10/8</strain>
        <tissue evidence="2">Leaf</tissue>
    </source>
</reference>
<gene>
    <name evidence="2" type="ORF">A2U01_0003719</name>
</gene>
<dbReference type="SUPFAM" id="SSF82185">
    <property type="entry name" value="Histone H3 K4-specific methyltransferase SET7/9 N-terminal domain"/>
    <property type="match status" value="1"/>
</dbReference>
<sequence length="221" mass="25935">FNPFDFPPDKENWTEEDLRELWDDGNHTITGAGWDPEGADEEEWEYVLDMVDRGKEVPIAPFYLPYRKIIPPIPDNHSAIKSPTDLIEELDRIEEFLKWVSYIFEDGSSYEGTVWDDVAQGRGVYSNEDGLVRYEGEWHRNDPEGHGVVEVEIPVIEPVAGSALEKKMRAQGRIIKRDFMSPEEREWLNKDIEDSYRLSSGYAEIPFYEREEWLQEYEKKP</sequence>
<dbReference type="InterPro" id="IPR003409">
    <property type="entry name" value="MORN"/>
</dbReference>
<dbReference type="Pfam" id="PF02493">
    <property type="entry name" value="MORN"/>
    <property type="match status" value="2"/>
</dbReference>
<name>A0A392M6A9_9FABA</name>
<protein>
    <submittedName>
        <fullName evidence="2">MORN domain protein</fullName>
    </submittedName>
</protein>
<dbReference type="GO" id="GO:0016020">
    <property type="term" value="C:membrane"/>
    <property type="evidence" value="ECO:0007669"/>
    <property type="project" value="UniProtKB-ARBA"/>
</dbReference>
<proteinExistence type="predicted"/>
<comment type="caution">
    <text evidence="2">The sequence shown here is derived from an EMBL/GenBank/DDBJ whole genome shotgun (WGS) entry which is preliminary data.</text>
</comment>
<keyword evidence="1" id="KW-0677">Repeat</keyword>
<evidence type="ECO:0000313" key="2">
    <source>
        <dbReference type="EMBL" id="MCH82906.1"/>
    </source>
</evidence>
<feature type="non-terminal residue" evidence="2">
    <location>
        <position position="1"/>
    </location>
</feature>
<keyword evidence="3" id="KW-1185">Reference proteome</keyword>
<dbReference type="EMBL" id="LXQA010004362">
    <property type="protein sequence ID" value="MCH82906.1"/>
    <property type="molecule type" value="Genomic_DNA"/>
</dbReference>